<feature type="transmembrane region" description="Helical" evidence="5">
    <location>
        <begin position="303"/>
        <end position="321"/>
    </location>
</feature>
<dbReference type="OrthoDB" id="9794225at2"/>
<dbReference type="Pfam" id="PF01699">
    <property type="entry name" value="Na_Ca_ex"/>
    <property type="match status" value="2"/>
</dbReference>
<dbReference type="EMBL" id="CP029185">
    <property type="protein sequence ID" value="AWH88406.1"/>
    <property type="molecule type" value="Genomic_DNA"/>
</dbReference>
<dbReference type="GO" id="GO:0008273">
    <property type="term" value="F:calcium, potassium:sodium antiporter activity"/>
    <property type="evidence" value="ECO:0007669"/>
    <property type="project" value="TreeGrafter"/>
</dbReference>
<feature type="domain" description="Sodium/calcium exchanger membrane region" evidence="6">
    <location>
        <begin position="175"/>
        <end position="316"/>
    </location>
</feature>
<evidence type="ECO:0000256" key="3">
    <source>
        <dbReference type="ARBA" id="ARBA00022989"/>
    </source>
</evidence>
<dbReference type="KEGG" id="lpv:HYN51_07480"/>
<dbReference type="InterPro" id="IPR044880">
    <property type="entry name" value="NCX_ion-bd_dom_sf"/>
</dbReference>
<organism evidence="7 8">
    <name type="scientific">Limnobaculum parvum</name>
    <dbReference type="NCBI Taxonomy" id="2172103"/>
    <lineage>
        <taxon>Bacteria</taxon>
        <taxon>Pseudomonadati</taxon>
        <taxon>Pseudomonadota</taxon>
        <taxon>Gammaproteobacteria</taxon>
        <taxon>Enterobacterales</taxon>
        <taxon>Budviciaceae</taxon>
        <taxon>Limnobaculum</taxon>
    </lineage>
</organism>
<name>A0A2Y9TXK9_9GAMM</name>
<evidence type="ECO:0000256" key="1">
    <source>
        <dbReference type="ARBA" id="ARBA00004141"/>
    </source>
</evidence>
<feature type="transmembrane region" description="Helical" evidence="5">
    <location>
        <begin position="74"/>
        <end position="94"/>
    </location>
</feature>
<dbReference type="GO" id="GO:0005262">
    <property type="term" value="F:calcium channel activity"/>
    <property type="evidence" value="ECO:0007669"/>
    <property type="project" value="TreeGrafter"/>
</dbReference>
<proteinExistence type="predicted"/>
<dbReference type="PANTHER" id="PTHR10846:SF8">
    <property type="entry name" value="INNER MEMBRANE PROTEIN YRBG"/>
    <property type="match status" value="1"/>
</dbReference>
<dbReference type="PANTHER" id="PTHR10846">
    <property type="entry name" value="SODIUM/POTASSIUM/CALCIUM EXCHANGER"/>
    <property type="match status" value="1"/>
</dbReference>
<dbReference type="InterPro" id="IPR004481">
    <property type="entry name" value="K/Na/Ca-exchanger"/>
</dbReference>
<keyword evidence="8" id="KW-1185">Reference proteome</keyword>
<feature type="transmembrane region" description="Helical" evidence="5">
    <location>
        <begin position="175"/>
        <end position="194"/>
    </location>
</feature>
<keyword evidence="2 5" id="KW-0812">Transmembrane</keyword>
<feature type="domain" description="Sodium/calcium exchanger membrane region" evidence="6">
    <location>
        <begin position="4"/>
        <end position="144"/>
    </location>
</feature>
<evidence type="ECO:0000259" key="6">
    <source>
        <dbReference type="Pfam" id="PF01699"/>
    </source>
</evidence>
<keyword evidence="3 5" id="KW-1133">Transmembrane helix</keyword>
<dbReference type="RefSeq" id="WP_108900478.1">
    <property type="nucleotide sequence ID" value="NZ_CP029185.2"/>
</dbReference>
<accession>A0A2Y9TXK9</accession>
<feature type="transmembrane region" description="Helical" evidence="5">
    <location>
        <begin position="129"/>
        <end position="147"/>
    </location>
</feature>
<feature type="transmembrane region" description="Helical" evidence="5">
    <location>
        <begin position="274"/>
        <end position="291"/>
    </location>
</feature>
<dbReference type="NCBIfam" id="TIGR00367">
    <property type="entry name" value="calcium/sodium antiporter"/>
    <property type="match status" value="1"/>
</dbReference>
<evidence type="ECO:0000313" key="8">
    <source>
        <dbReference type="Proteomes" id="UP000244908"/>
    </source>
</evidence>
<dbReference type="InterPro" id="IPR004837">
    <property type="entry name" value="NaCa_Exmemb"/>
</dbReference>
<evidence type="ECO:0000256" key="4">
    <source>
        <dbReference type="ARBA" id="ARBA00023136"/>
    </source>
</evidence>
<dbReference type="AlphaFoldDB" id="A0A2Y9TXK9"/>
<feature type="transmembrane region" description="Helical" evidence="5">
    <location>
        <begin position="106"/>
        <end position="123"/>
    </location>
</feature>
<sequence length="322" mass="34830">MLIAIVMLFIGLILLVYGADRLVFGAMAIANTLNVPRLAVGIMVTGVGTSLPELAFSVTAGLNGKTNMVVGNAIGSNITNTLLILGCVAIIRPLSLHSKRLKREAPLLFLIMLLVGFVLYDNQLSRSDGIILLVAFISFMALVFKMSKRNFLREMDSLSVSQEAETPKEISQTVAFLWILIGVLVLPIAAKITVDNATVVARYLGLSELMISLTIIAIGTSLPELATAITGMYKHEDDMVLGNVIGSNIFNILVVMGIPALISPGSFFSEAFRRDYWIMLAASLLLTLLCVGHSRRLTRPMGIVLLAGFTLYIGVLMYSTYA</sequence>
<evidence type="ECO:0000313" key="7">
    <source>
        <dbReference type="EMBL" id="AWH88406.1"/>
    </source>
</evidence>
<comment type="subcellular location">
    <subcellularLocation>
        <location evidence="1">Membrane</location>
        <topology evidence="1">Multi-pass membrane protein</topology>
    </subcellularLocation>
</comment>
<dbReference type="GO" id="GO:0005886">
    <property type="term" value="C:plasma membrane"/>
    <property type="evidence" value="ECO:0007669"/>
    <property type="project" value="TreeGrafter"/>
</dbReference>
<reference evidence="7 8" key="1">
    <citation type="journal article" date="2019" name="Int. J. Syst. Evol. Microbiol.">
        <title>Limnobaculum parvum gen. nov., sp. nov., isolated from a freshwater lake.</title>
        <authorList>
            <person name="Baek C."/>
            <person name="Shin S.K."/>
            <person name="Yi H."/>
        </authorList>
    </citation>
    <scope>NUCLEOTIDE SEQUENCE [LARGE SCALE GENOMIC DNA]</scope>
    <source>
        <strain evidence="7 8">HYN0051</strain>
    </source>
</reference>
<dbReference type="Gene3D" id="1.20.1420.30">
    <property type="entry name" value="NCX, central ion-binding region"/>
    <property type="match status" value="1"/>
</dbReference>
<evidence type="ECO:0000256" key="5">
    <source>
        <dbReference type="SAM" id="Phobius"/>
    </source>
</evidence>
<dbReference type="Proteomes" id="UP000244908">
    <property type="component" value="Chromosome"/>
</dbReference>
<protein>
    <submittedName>
        <fullName evidence="7">Calcium/sodium antiporter</fullName>
    </submittedName>
</protein>
<evidence type="ECO:0000256" key="2">
    <source>
        <dbReference type="ARBA" id="ARBA00022692"/>
    </source>
</evidence>
<gene>
    <name evidence="7" type="ORF">HYN51_07480</name>
</gene>
<keyword evidence="4 5" id="KW-0472">Membrane</keyword>
<dbReference type="GO" id="GO:0006874">
    <property type="term" value="P:intracellular calcium ion homeostasis"/>
    <property type="evidence" value="ECO:0007669"/>
    <property type="project" value="TreeGrafter"/>
</dbReference>
<feature type="transmembrane region" description="Helical" evidence="5">
    <location>
        <begin position="240"/>
        <end position="262"/>
    </location>
</feature>